<dbReference type="GO" id="GO:0016853">
    <property type="term" value="F:isomerase activity"/>
    <property type="evidence" value="ECO:0007669"/>
    <property type="project" value="UniProtKB-KW"/>
</dbReference>
<dbReference type="GO" id="GO:0004475">
    <property type="term" value="F:mannose-1-phosphate guanylyltransferase (GTP) activity"/>
    <property type="evidence" value="ECO:0007669"/>
    <property type="project" value="TreeGrafter"/>
</dbReference>
<protein>
    <submittedName>
        <fullName evidence="4">(ManC) Mannose-6-phosphate isomerase</fullName>
    </submittedName>
</protein>
<dbReference type="EMBL" id="LR797518">
    <property type="protein sequence ID" value="CAB4222660.1"/>
    <property type="molecule type" value="Genomic_DNA"/>
</dbReference>
<gene>
    <name evidence="4" type="ORF">UFOVP1065_94</name>
    <name evidence="5" type="ORF">UFOVP1198_63</name>
    <name evidence="6" type="ORF">UFOVP1418_55</name>
    <name evidence="8" type="ORF">UFOVP1524_95</name>
    <name evidence="7" type="ORF">UFOVP1651_95</name>
    <name evidence="2" type="ORF">UFOVP908_73</name>
    <name evidence="3" type="ORF">UFOVP990_63</name>
</gene>
<reference evidence="4" key="1">
    <citation type="submission" date="2020-05" db="EMBL/GenBank/DDBJ databases">
        <authorList>
            <person name="Chiriac C."/>
            <person name="Salcher M."/>
            <person name="Ghai R."/>
            <person name="Kavagutti S V."/>
        </authorList>
    </citation>
    <scope>NUCLEOTIDE SEQUENCE</scope>
</reference>
<dbReference type="InterPro" id="IPR014710">
    <property type="entry name" value="RmlC-like_jellyroll"/>
</dbReference>
<dbReference type="EMBL" id="LR796860">
    <property type="protein sequence ID" value="CAB4170504.1"/>
    <property type="molecule type" value="Genomic_DNA"/>
</dbReference>
<dbReference type="EMBL" id="LR796945">
    <property type="protein sequence ID" value="CAB4176757.1"/>
    <property type="molecule type" value="Genomic_DNA"/>
</dbReference>
<evidence type="ECO:0000313" key="7">
    <source>
        <dbReference type="EMBL" id="CAB4222660.1"/>
    </source>
</evidence>
<organism evidence="4">
    <name type="scientific">uncultured Caudovirales phage</name>
    <dbReference type="NCBI Taxonomy" id="2100421"/>
    <lineage>
        <taxon>Viruses</taxon>
        <taxon>Duplodnaviria</taxon>
        <taxon>Heunggongvirae</taxon>
        <taxon>Uroviricota</taxon>
        <taxon>Caudoviricetes</taxon>
        <taxon>Peduoviridae</taxon>
        <taxon>Maltschvirus</taxon>
        <taxon>Maltschvirus maltsch</taxon>
    </lineage>
</organism>
<dbReference type="EMBL" id="LR797021">
    <property type="protein sequence ID" value="CAB4181969.1"/>
    <property type="molecule type" value="Genomic_DNA"/>
</dbReference>
<proteinExistence type="predicted"/>
<dbReference type="Pfam" id="PF01050">
    <property type="entry name" value="MannoseP_isomer"/>
    <property type="match status" value="1"/>
</dbReference>
<dbReference type="EMBL" id="LR798378">
    <property type="protein sequence ID" value="CAB5227716.1"/>
    <property type="molecule type" value="Genomic_DNA"/>
</dbReference>
<sequence>MRETCERPWGTWEVIEEGRWYKVKKLTVQPDKSISLQYHIHRSETWAITQGAGEVILDEKKFRVKQGDTFVVKPLSVHKITNTSNIPLVIIEVQCGEITEENDIVRMGQ</sequence>
<evidence type="ECO:0000313" key="8">
    <source>
        <dbReference type="EMBL" id="CAB5227716.1"/>
    </source>
</evidence>
<evidence type="ECO:0000313" key="5">
    <source>
        <dbReference type="EMBL" id="CAB4190486.1"/>
    </source>
</evidence>
<dbReference type="GO" id="GO:0005976">
    <property type="term" value="P:polysaccharide metabolic process"/>
    <property type="evidence" value="ECO:0007669"/>
    <property type="project" value="InterPro"/>
</dbReference>
<dbReference type="Gene3D" id="2.60.120.10">
    <property type="entry name" value="Jelly Rolls"/>
    <property type="match status" value="1"/>
</dbReference>
<evidence type="ECO:0000313" key="6">
    <source>
        <dbReference type="EMBL" id="CAB4210924.1"/>
    </source>
</evidence>
<dbReference type="PANTHER" id="PTHR46390:SF1">
    <property type="entry name" value="MANNOSE-1-PHOSPHATE GUANYLYLTRANSFERASE"/>
    <property type="match status" value="1"/>
</dbReference>
<evidence type="ECO:0000313" key="3">
    <source>
        <dbReference type="EMBL" id="CAB4176757.1"/>
    </source>
</evidence>
<dbReference type="EMBL" id="LR797369">
    <property type="protein sequence ID" value="CAB4210924.1"/>
    <property type="molecule type" value="Genomic_DNA"/>
</dbReference>
<evidence type="ECO:0000313" key="2">
    <source>
        <dbReference type="EMBL" id="CAB4170504.1"/>
    </source>
</evidence>
<dbReference type="InterPro" id="IPR051161">
    <property type="entry name" value="Mannose-6P_isomerase_type2"/>
</dbReference>
<evidence type="ECO:0000313" key="4">
    <source>
        <dbReference type="EMBL" id="CAB4181969.1"/>
    </source>
</evidence>
<evidence type="ECO:0000259" key="1">
    <source>
        <dbReference type="Pfam" id="PF01050"/>
    </source>
</evidence>
<keyword evidence="4" id="KW-0413">Isomerase</keyword>
<dbReference type="InterPro" id="IPR011051">
    <property type="entry name" value="RmlC_Cupin_sf"/>
</dbReference>
<dbReference type="SUPFAM" id="SSF51182">
    <property type="entry name" value="RmlC-like cupins"/>
    <property type="match status" value="1"/>
</dbReference>
<dbReference type="PANTHER" id="PTHR46390">
    <property type="entry name" value="MANNOSE-1-PHOSPHATE GUANYLYLTRANSFERASE"/>
    <property type="match status" value="1"/>
</dbReference>
<dbReference type="CDD" id="cd02213">
    <property type="entry name" value="cupin_PMI_typeII_C"/>
    <property type="match status" value="1"/>
</dbReference>
<dbReference type="GO" id="GO:0009298">
    <property type="term" value="P:GDP-mannose biosynthetic process"/>
    <property type="evidence" value="ECO:0007669"/>
    <property type="project" value="TreeGrafter"/>
</dbReference>
<feature type="domain" description="Mannose-6-phosphate isomerase type II C-terminal" evidence="1">
    <location>
        <begin position="4"/>
        <end position="108"/>
    </location>
</feature>
<dbReference type="EMBL" id="LR797157">
    <property type="protein sequence ID" value="CAB4190486.1"/>
    <property type="molecule type" value="Genomic_DNA"/>
</dbReference>
<accession>A0A6J5QCA6</accession>
<dbReference type="InterPro" id="IPR001538">
    <property type="entry name" value="Man6P_isomerase-2_C"/>
</dbReference>
<name>A0A6J5QCA6_9CAUD</name>